<accession>A0A8X6P472</accession>
<evidence type="ECO:0000313" key="3">
    <source>
        <dbReference type="Proteomes" id="UP000887013"/>
    </source>
</evidence>
<evidence type="ECO:0000313" key="2">
    <source>
        <dbReference type="EMBL" id="GFT50597.1"/>
    </source>
</evidence>
<sequence length="81" mass="9365">MILFKEIVNQEIPSSNSQMTLTEQEQHLSTGFPQTKRKFPSSPSDHRPSQRLIAIWNINDLWAPGVNGKIQTRIQRHDPSR</sequence>
<feature type="compositionally biased region" description="Polar residues" evidence="1">
    <location>
        <begin position="16"/>
        <end position="33"/>
    </location>
</feature>
<dbReference type="AlphaFoldDB" id="A0A8X6P472"/>
<dbReference type="EMBL" id="BMAW01111995">
    <property type="protein sequence ID" value="GFT50597.1"/>
    <property type="molecule type" value="Genomic_DNA"/>
</dbReference>
<dbReference type="Proteomes" id="UP000887013">
    <property type="component" value="Unassembled WGS sequence"/>
</dbReference>
<gene>
    <name evidence="2" type="ORF">NPIL_34651</name>
</gene>
<keyword evidence="3" id="KW-1185">Reference proteome</keyword>
<comment type="caution">
    <text evidence="2">The sequence shown here is derived from an EMBL/GenBank/DDBJ whole genome shotgun (WGS) entry which is preliminary data.</text>
</comment>
<proteinExistence type="predicted"/>
<protein>
    <submittedName>
        <fullName evidence="2">Uncharacterized protein</fullName>
    </submittedName>
</protein>
<organism evidence="2 3">
    <name type="scientific">Nephila pilipes</name>
    <name type="common">Giant wood spider</name>
    <name type="synonym">Nephila maculata</name>
    <dbReference type="NCBI Taxonomy" id="299642"/>
    <lineage>
        <taxon>Eukaryota</taxon>
        <taxon>Metazoa</taxon>
        <taxon>Ecdysozoa</taxon>
        <taxon>Arthropoda</taxon>
        <taxon>Chelicerata</taxon>
        <taxon>Arachnida</taxon>
        <taxon>Araneae</taxon>
        <taxon>Araneomorphae</taxon>
        <taxon>Entelegynae</taxon>
        <taxon>Araneoidea</taxon>
        <taxon>Nephilidae</taxon>
        <taxon>Nephila</taxon>
    </lineage>
</organism>
<reference evidence="2" key="1">
    <citation type="submission" date="2020-08" db="EMBL/GenBank/DDBJ databases">
        <title>Multicomponent nature underlies the extraordinary mechanical properties of spider dragline silk.</title>
        <authorList>
            <person name="Kono N."/>
            <person name="Nakamura H."/>
            <person name="Mori M."/>
            <person name="Yoshida Y."/>
            <person name="Ohtoshi R."/>
            <person name="Malay A.D."/>
            <person name="Moran D.A.P."/>
            <person name="Tomita M."/>
            <person name="Numata K."/>
            <person name="Arakawa K."/>
        </authorList>
    </citation>
    <scope>NUCLEOTIDE SEQUENCE</scope>
</reference>
<evidence type="ECO:0000256" key="1">
    <source>
        <dbReference type="SAM" id="MobiDB-lite"/>
    </source>
</evidence>
<feature type="region of interest" description="Disordered" evidence="1">
    <location>
        <begin position="16"/>
        <end position="48"/>
    </location>
</feature>
<name>A0A8X6P472_NEPPI</name>